<dbReference type="PANTHER" id="PTHR35307:SF6">
    <property type="entry name" value="TRANSMEMBRANE PROTEIN"/>
    <property type="match status" value="1"/>
</dbReference>
<feature type="transmembrane region" description="Helical" evidence="1">
    <location>
        <begin position="12"/>
        <end position="31"/>
    </location>
</feature>
<keyword evidence="1" id="KW-0472">Membrane</keyword>
<name>A0A699HQX2_TANCI</name>
<dbReference type="AlphaFoldDB" id="A0A699HQX2"/>
<sequence length="195" mass="21874">MSNQENEYTKPMQWVGIYIVVASMVCILAMVADLLQGFRNRKLWFPCIYFTFNAASLAVIAIAMKLPMDLNNSMPGDVDHMEKLGSMAFMCTTMANLLPSLATMNSKELLTNIMALDILDTSSRVNNYMLLVLLIIPTCSALNILKSKQILELKYKTSHEAALKDLELQQPEVLSVEKLKQHAKNHWIMACTGSP</sequence>
<protein>
    <submittedName>
        <fullName evidence="2">Uncharacterized protein</fullName>
    </submittedName>
</protein>
<dbReference type="EMBL" id="BKCJ010191000">
    <property type="protein sequence ID" value="GEY58387.1"/>
    <property type="molecule type" value="Genomic_DNA"/>
</dbReference>
<dbReference type="PANTHER" id="PTHR35307">
    <property type="entry name" value="PROTEIN, PUTATIVE-RELATED"/>
    <property type="match status" value="1"/>
</dbReference>
<comment type="caution">
    <text evidence="2">The sequence shown here is derived from an EMBL/GenBank/DDBJ whole genome shotgun (WGS) entry which is preliminary data.</text>
</comment>
<evidence type="ECO:0000313" key="2">
    <source>
        <dbReference type="EMBL" id="GEY58387.1"/>
    </source>
</evidence>
<accession>A0A699HQX2</accession>
<feature type="transmembrane region" description="Helical" evidence="1">
    <location>
        <begin position="43"/>
        <end position="64"/>
    </location>
</feature>
<proteinExistence type="predicted"/>
<gene>
    <name evidence="2" type="ORF">Tci_430361</name>
</gene>
<evidence type="ECO:0000256" key="1">
    <source>
        <dbReference type="SAM" id="Phobius"/>
    </source>
</evidence>
<feature type="transmembrane region" description="Helical" evidence="1">
    <location>
        <begin position="125"/>
        <end position="145"/>
    </location>
</feature>
<keyword evidence="1" id="KW-0812">Transmembrane</keyword>
<organism evidence="2">
    <name type="scientific">Tanacetum cinerariifolium</name>
    <name type="common">Dalmatian daisy</name>
    <name type="synonym">Chrysanthemum cinerariifolium</name>
    <dbReference type="NCBI Taxonomy" id="118510"/>
    <lineage>
        <taxon>Eukaryota</taxon>
        <taxon>Viridiplantae</taxon>
        <taxon>Streptophyta</taxon>
        <taxon>Embryophyta</taxon>
        <taxon>Tracheophyta</taxon>
        <taxon>Spermatophyta</taxon>
        <taxon>Magnoliopsida</taxon>
        <taxon>eudicotyledons</taxon>
        <taxon>Gunneridae</taxon>
        <taxon>Pentapetalae</taxon>
        <taxon>asterids</taxon>
        <taxon>campanulids</taxon>
        <taxon>Asterales</taxon>
        <taxon>Asteraceae</taxon>
        <taxon>Asteroideae</taxon>
        <taxon>Anthemideae</taxon>
        <taxon>Anthemidinae</taxon>
        <taxon>Tanacetum</taxon>
    </lineage>
</organism>
<keyword evidence="1" id="KW-1133">Transmembrane helix</keyword>
<reference evidence="2" key="1">
    <citation type="journal article" date="2019" name="Sci. Rep.">
        <title>Draft genome of Tanacetum cinerariifolium, the natural source of mosquito coil.</title>
        <authorList>
            <person name="Yamashiro T."/>
            <person name="Shiraishi A."/>
            <person name="Satake H."/>
            <person name="Nakayama K."/>
        </authorList>
    </citation>
    <scope>NUCLEOTIDE SEQUENCE</scope>
</reference>